<dbReference type="Gene3D" id="1.10.1040.10">
    <property type="entry name" value="N-(1-d-carboxylethyl)-l-norvaline Dehydrogenase, domain 2"/>
    <property type="match status" value="1"/>
</dbReference>
<evidence type="ECO:0000256" key="3">
    <source>
        <dbReference type="ARBA" id="ARBA00007870"/>
    </source>
</evidence>
<protein>
    <recommendedName>
        <fullName evidence="5 11">2-dehydropantoate 2-reductase</fullName>
        <ecNumber evidence="4 11">1.1.1.169</ecNumber>
    </recommendedName>
    <alternativeName>
        <fullName evidence="9 11">Ketopantoate reductase</fullName>
    </alternativeName>
</protein>
<evidence type="ECO:0000256" key="9">
    <source>
        <dbReference type="ARBA" id="ARBA00032024"/>
    </source>
</evidence>
<comment type="pathway">
    <text evidence="2 11">Cofactor biosynthesis; (R)-pantothenate biosynthesis; (R)-pantoate from 3-methyl-2-oxobutanoate: step 2/2.</text>
</comment>
<keyword evidence="7 11" id="KW-0521">NADP</keyword>
<proteinExistence type="inferred from homology"/>
<evidence type="ECO:0000313" key="14">
    <source>
        <dbReference type="EMBL" id="MFD2692295.1"/>
    </source>
</evidence>
<comment type="caution">
    <text evidence="14">The sequence shown here is derived from an EMBL/GenBank/DDBJ whole genome shotgun (WGS) entry which is preliminary data.</text>
</comment>
<evidence type="ECO:0000313" key="15">
    <source>
        <dbReference type="Proteomes" id="UP001597399"/>
    </source>
</evidence>
<evidence type="ECO:0000256" key="7">
    <source>
        <dbReference type="ARBA" id="ARBA00022857"/>
    </source>
</evidence>
<dbReference type="PANTHER" id="PTHR43765">
    <property type="entry name" value="2-DEHYDROPANTOATE 2-REDUCTASE-RELATED"/>
    <property type="match status" value="1"/>
</dbReference>
<dbReference type="RefSeq" id="WP_253064957.1">
    <property type="nucleotide sequence ID" value="NZ_JAMXWM010000034.1"/>
</dbReference>
<dbReference type="NCBIfam" id="TIGR00745">
    <property type="entry name" value="apbA_panE"/>
    <property type="match status" value="1"/>
</dbReference>
<evidence type="ECO:0000256" key="1">
    <source>
        <dbReference type="ARBA" id="ARBA00002919"/>
    </source>
</evidence>
<dbReference type="EMBL" id="JBHUMQ010000001">
    <property type="protein sequence ID" value="MFD2692295.1"/>
    <property type="molecule type" value="Genomic_DNA"/>
</dbReference>
<sequence length="313" mass="34192">MKIAIAGAGAMGSRFGLMLYRSGNDVVLIDQWHDHVETIKKNGLKANYNGQEITEQIPIFYPQEMTSNKTQVELIIVFTKATQLEHMLQAIKPLIGIKTMVLCLLNGLGHEDILQHYVSKKNILLGITMWTAGLEAPGKAKLFGDGEVELQNIDPAGEAGAHRMVNVLKKAGLGGIYSSNVKYSVWRKACVNGTLNGTCTLLDATIGAFGATTAAIPILKAIISEFAAVAQKEGVVLNQKEILDHVAATFDPNGIGMHYPSMHQDLIKNHRLTEIDYINGAVARKGRAYNLPTPYCTFLTELVHAEEQILKAR</sequence>
<organism evidence="14 15">
    <name type="scientific">Sporolactobacillus shoreicorticis</name>
    <dbReference type="NCBI Taxonomy" id="1923877"/>
    <lineage>
        <taxon>Bacteria</taxon>
        <taxon>Bacillati</taxon>
        <taxon>Bacillota</taxon>
        <taxon>Bacilli</taxon>
        <taxon>Bacillales</taxon>
        <taxon>Sporolactobacillaceae</taxon>
        <taxon>Sporolactobacillus</taxon>
    </lineage>
</organism>
<dbReference type="InterPro" id="IPR013332">
    <property type="entry name" value="KPR_N"/>
</dbReference>
<dbReference type="InterPro" id="IPR013752">
    <property type="entry name" value="KPA_reductase"/>
</dbReference>
<dbReference type="PANTHER" id="PTHR43765:SF2">
    <property type="entry name" value="2-DEHYDROPANTOATE 2-REDUCTASE"/>
    <property type="match status" value="1"/>
</dbReference>
<evidence type="ECO:0000256" key="10">
    <source>
        <dbReference type="ARBA" id="ARBA00048793"/>
    </source>
</evidence>
<dbReference type="SUPFAM" id="SSF51735">
    <property type="entry name" value="NAD(P)-binding Rossmann-fold domains"/>
    <property type="match status" value="1"/>
</dbReference>
<comment type="function">
    <text evidence="1 11">Catalyzes the NADPH-dependent reduction of ketopantoate into pantoic acid.</text>
</comment>
<dbReference type="Gene3D" id="3.40.50.720">
    <property type="entry name" value="NAD(P)-binding Rossmann-like Domain"/>
    <property type="match status" value="1"/>
</dbReference>
<keyword evidence="15" id="KW-1185">Reference proteome</keyword>
<evidence type="ECO:0000256" key="8">
    <source>
        <dbReference type="ARBA" id="ARBA00023002"/>
    </source>
</evidence>
<evidence type="ECO:0000256" key="6">
    <source>
        <dbReference type="ARBA" id="ARBA00022655"/>
    </source>
</evidence>
<dbReference type="Pfam" id="PF08546">
    <property type="entry name" value="ApbA_C"/>
    <property type="match status" value="1"/>
</dbReference>
<dbReference type="GO" id="GO:0008677">
    <property type="term" value="F:2-dehydropantoate 2-reductase activity"/>
    <property type="evidence" value="ECO:0007669"/>
    <property type="project" value="UniProtKB-EC"/>
</dbReference>
<comment type="similarity">
    <text evidence="3 11">Belongs to the ketopantoate reductase family.</text>
</comment>
<evidence type="ECO:0000259" key="13">
    <source>
        <dbReference type="Pfam" id="PF08546"/>
    </source>
</evidence>
<dbReference type="NCBIfam" id="NF005088">
    <property type="entry name" value="PRK06522.1-2"/>
    <property type="match status" value="1"/>
</dbReference>
<accession>A0ABW5RYK6</accession>
<evidence type="ECO:0000259" key="12">
    <source>
        <dbReference type="Pfam" id="PF02558"/>
    </source>
</evidence>
<evidence type="ECO:0000256" key="5">
    <source>
        <dbReference type="ARBA" id="ARBA00019465"/>
    </source>
</evidence>
<gene>
    <name evidence="14" type="ORF">ACFSUE_01365</name>
</gene>
<dbReference type="InterPro" id="IPR008927">
    <property type="entry name" value="6-PGluconate_DH-like_C_sf"/>
</dbReference>
<keyword evidence="6 11" id="KW-0566">Pantothenate biosynthesis</keyword>
<reference evidence="15" key="1">
    <citation type="journal article" date="2019" name="Int. J. Syst. Evol. Microbiol.">
        <title>The Global Catalogue of Microorganisms (GCM) 10K type strain sequencing project: providing services to taxonomists for standard genome sequencing and annotation.</title>
        <authorList>
            <consortium name="The Broad Institute Genomics Platform"/>
            <consortium name="The Broad Institute Genome Sequencing Center for Infectious Disease"/>
            <person name="Wu L."/>
            <person name="Ma J."/>
        </authorList>
    </citation>
    <scope>NUCLEOTIDE SEQUENCE [LARGE SCALE GENOMIC DNA]</scope>
    <source>
        <strain evidence="15">TISTR 2466</strain>
    </source>
</reference>
<dbReference type="Pfam" id="PF02558">
    <property type="entry name" value="ApbA"/>
    <property type="match status" value="1"/>
</dbReference>
<comment type="catalytic activity">
    <reaction evidence="10 11">
        <text>(R)-pantoate + NADP(+) = 2-dehydropantoate + NADPH + H(+)</text>
        <dbReference type="Rhea" id="RHEA:16233"/>
        <dbReference type="ChEBI" id="CHEBI:11561"/>
        <dbReference type="ChEBI" id="CHEBI:15378"/>
        <dbReference type="ChEBI" id="CHEBI:15980"/>
        <dbReference type="ChEBI" id="CHEBI:57783"/>
        <dbReference type="ChEBI" id="CHEBI:58349"/>
        <dbReference type="EC" id="1.1.1.169"/>
    </reaction>
</comment>
<dbReference type="InterPro" id="IPR036291">
    <property type="entry name" value="NAD(P)-bd_dom_sf"/>
</dbReference>
<dbReference type="InterPro" id="IPR013328">
    <property type="entry name" value="6PGD_dom2"/>
</dbReference>
<dbReference type="EC" id="1.1.1.169" evidence="4 11"/>
<evidence type="ECO:0000256" key="2">
    <source>
        <dbReference type="ARBA" id="ARBA00004994"/>
    </source>
</evidence>
<dbReference type="InterPro" id="IPR003710">
    <property type="entry name" value="ApbA"/>
</dbReference>
<dbReference type="SUPFAM" id="SSF48179">
    <property type="entry name" value="6-phosphogluconate dehydrogenase C-terminal domain-like"/>
    <property type="match status" value="1"/>
</dbReference>
<dbReference type="Proteomes" id="UP001597399">
    <property type="component" value="Unassembled WGS sequence"/>
</dbReference>
<feature type="domain" description="Ketopantoate reductase C-terminal" evidence="13">
    <location>
        <begin position="180"/>
        <end position="305"/>
    </location>
</feature>
<evidence type="ECO:0000256" key="11">
    <source>
        <dbReference type="RuleBase" id="RU362068"/>
    </source>
</evidence>
<name>A0ABW5RYK6_9BACL</name>
<evidence type="ECO:0000256" key="4">
    <source>
        <dbReference type="ARBA" id="ARBA00013014"/>
    </source>
</evidence>
<keyword evidence="8 11" id="KW-0560">Oxidoreductase</keyword>
<feature type="domain" description="Ketopantoate reductase N-terminal" evidence="12">
    <location>
        <begin position="3"/>
        <end position="154"/>
    </location>
</feature>
<dbReference type="InterPro" id="IPR050838">
    <property type="entry name" value="Ketopantoate_reductase"/>
</dbReference>